<gene>
    <name evidence="1" type="ORF">B296_00011909</name>
</gene>
<accession>A0A427A186</accession>
<protein>
    <submittedName>
        <fullName evidence="1">Uncharacterized protein</fullName>
    </submittedName>
</protein>
<dbReference type="EMBL" id="AMZH03004177">
    <property type="protein sequence ID" value="RRT69941.1"/>
    <property type="molecule type" value="Genomic_DNA"/>
</dbReference>
<evidence type="ECO:0000313" key="1">
    <source>
        <dbReference type="EMBL" id="RRT69941.1"/>
    </source>
</evidence>
<comment type="caution">
    <text evidence="1">The sequence shown here is derived from an EMBL/GenBank/DDBJ whole genome shotgun (WGS) entry which is preliminary data.</text>
</comment>
<organism evidence="1 2">
    <name type="scientific">Ensete ventricosum</name>
    <name type="common">Abyssinian banana</name>
    <name type="synonym">Musa ensete</name>
    <dbReference type="NCBI Taxonomy" id="4639"/>
    <lineage>
        <taxon>Eukaryota</taxon>
        <taxon>Viridiplantae</taxon>
        <taxon>Streptophyta</taxon>
        <taxon>Embryophyta</taxon>
        <taxon>Tracheophyta</taxon>
        <taxon>Spermatophyta</taxon>
        <taxon>Magnoliopsida</taxon>
        <taxon>Liliopsida</taxon>
        <taxon>Zingiberales</taxon>
        <taxon>Musaceae</taxon>
        <taxon>Ensete</taxon>
    </lineage>
</organism>
<feature type="non-terminal residue" evidence="1">
    <location>
        <position position="1"/>
    </location>
</feature>
<dbReference type="AlphaFoldDB" id="A0A427A186"/>
<proteinExistence type="predicted"/>
<reference evidence="1 2" key="1">
    <citation type="journal article" date="2014" name="Agronomy (Basel)">
        <title>A Draft Genome Sequence for Ensete ventricosum, the Drought-Tolerant Tree Against Hunger.</title>
        <authorList>
            <person name="Harrison J."/>
            <person name="Moore K.A."/>
            <person name="Paszkiewicz K."/>
            <person name="Jones T."/>
            <person name="Grant M."/>
            <person name="Ambacheew D."/>
            <person name="Muzemil S."/>
            <person name="Studholme D.J."/>
        </authorList>
    </citation>
    <scope>NUCLEOTIDE SEQUENCE [LARGE SCALE GENOMIC DNA]</scope>
</reference>
<evidence type="ECO:0000313" key="2">
    <source>
        <dbReference type="Proteomes" id="UP000287651"/>
    </source>
</evidence>
<dbReference type="Proteomes" id="UP000287651">
    <property type="component" value="Unassembled WGS sequence"/>
</dbReference>
<name>A0A427A186_ENSVE</name>
<sequence>VDGYKISLLAMTKEDGSERSLLVMIKSLLAAIKVDSCEKSLLAAFVQQEIDANDAVGNSPGVRQKLAEGIGSLPRWCKGVRQKKTETHRKIIGGSRLFTEGIGKLTRNMSGDHRRKTVRLAMEIPKVAGIWE</sequence>